<proteinExistence type="predicted"/>
<feature type="compositionally biased region" description="Low complexity" evidence="1">
    <location>
        <begin position="170"/>
        <end position="184"/>
    </location>
</feature>
<protein>
    <submittedName>
        <fullName evidence="3">Myb_DNA-bind_5 domain-containing protein</fullName>
    </submittedName>
</protein>
<evidence type="ECO:0000313" key="2">
    <source>
        <dbReference type="Proteomes" id="UP000095287"/>
    </source>
</evidence>
<evidence type="ECO:0000313" key="3">
    <source>
        <dbReference type="WBParaSite" id="L893_g18251.t1"/>
    </source>
</evidence>
<feature type="compositionally biased region" description="Basic and acidic residues" evidence="1">
    <location>
        <begin position="279"/>
        <end position="292"/>
    </location>
</feature>
<dbReference type="WBParaSite" id="L893_g18251.t1">
    <property type="protein sequence ID" value="L893_g18251.t1"/>
    <property type="gene ID" value="L893_g18251"/>
</dbReference>
<evidence type="ECO:0000256" key="1">
    <source>
        <dbReference type="SAM" id="MobiDB-lite"/>
    </source>
</evidence>
<feature type="region of interest" description="Disordered" evidence="1">
    <location>
        <begin position="258"/>
        <end position="323"/>
    </location>
</feature>
<name>A0A1I7YP11_9BILA</name>
<feature type="compositionally biased region" description="Polar residues" evidence="1">
    <location>
        <begin position="149"/>
        <end position="169"/>
    </location>
</feature>
<sequence>MDEPQSEPQSRLIGRRAHFSAEEEDAIWDITLKTLREKATDMHSLPPALNPLSGSFWKERKGMHPSIMQRNISTLSKKFRRMWTRKQINRLAPEDLTFLQKKLGAFEDQLVEADGNQNFVPLSMVATEHEKLPPIPAEWVEPSQDDDAVSSSPQPEGSIASTSSYPQPDSSATSTSSSLQPESSFAADSNLEFTMMLNRRLEAQDPELMRTWTEVCEKMSHAVAEVMKERGLSEGLSPGVAFAKVLSTSADAMRGASATEGGAGVGAAKPNARKRRARKVPEKILAEKKSPAESDAPVCRKVGINESNPTSSSSSTHLNDCNF</sequence>
<feature type="region of interest" description="Disordered" evidence="1">
    <location>
        <begin position="137"/>
        <end position="184"/>
    </location>
</feature>
<organism evidence="2 3">
    <name type="scientific">Steinernema glaseri</name>
    <dbReference type="NCBI Taxonomy" id="37863"/>
    <lineage>
        <taxon>Eukaryota</taxon>
        <taxon>Metazoa</taxon>
        <taxon>Ecdysozoa</taxon>
        <taxon>Nematoda</taxon>
        <taxon>Chromadorea</taxon>
        <taxon>Rhabditida</taxon>
        <taxon>Tylenchina</taxon>
        <taxon>Panagrolaimomorpha</taxon>
        <taxon>Strongyloidoidea</taxon>
        <taxon>Steinernematidae</taxon>
        <taxon>Steinernema</taxon>
    </lineage>
</organism>
<accession>A0A1I7YP11</accession>
<dbReference type="Proteomes" id="UP000095287">
    <property type="component" value="Unplaced"/>
</dbReference>
<dbReference type="AlphaFoldDB" id="A0A1I7YP11"/>
<keyword evidence="2" id="KW-1185">Reference proteome</keyword>
<reference evidence="3" key="1">
    <citation type="submission" date="2016-11" db="UniProtKB">
        <authorList>
            <consortium name="WormBaseParasite"/>
        </authorList>
    </citation>
    <scope>IDENTIFICATION</scope>
</reference>